<keyword evidence="3 6" id="KW-1133">Transmembrane helix</keyword>
<dbReference type="CDD" id="cd00093">
    <property type="entry name" value="HTH_XRE"/>
    <property type="match status" value="1"/>
</dbReference>
<dbReference type="PROSITE" id="PS50943">
    <property type="entry name" value="HTH_CROC1"/>
    <property type="match status" value="1"/>
</dbReference>
<feature type="transmembrane region" description="Helical" evidence="6">
    <location>
        <begin position="151"/>
        <end position="173"/>
    </location>
</feature>
<dbReference type="GO" id="GO:0003677">
    <property type="term" value="F:DNA binding"/>
    <property type="evidence" value="ECO:0007669"/>
    <property type="project" value="UniProtKB-KW"/>
</dbReference>
<dbReference type="GO" id="GO:0003700">
    <property type="term" value="F:DNA-binding transcription factor activity"/>
    <property type="evidence" value="ECO:0007669"/>
    <property type="project" value="TreeGrafter"/>
</dbReference>
<dbReference type="InterPro" id="IPR019109">
    <property type="entry name" value="MamF_MmsF"/>
</dbReference>
<evidence type="ECO:0000313" key="9">
    <source>
        <dbReference type="Proteomes" id="UP000029647"/>
    </source>
</evidence>
<feature type="transmembrane region" description="Helical" evidence="6">
    <location>
        <begin position="76"/>
        <end position="100"/>
    </location>
</feature>
<evidence type="ECO:0000256" key="2">
    <source>
        <dbReference type="ARBA" id="ARBA00022692"/>
    </source>
</evidence>
<dbReference type="Pfam" id="PF01381">
    <property type="entry name" value="HTH_3"/>
    <property type="match status" value="1"/>
</dbReference>
<evidence type="ECO:0000256" key="4">
    <source>
        <dbReference type="ARBA" id="ARBA00023125"/>
    </source>
</evidence>
<evidence type="ECO:0000259" key="7">
    <source>
        <dbReference type="PROSITE" id="PS50943"/>
    </source>
</evidence>
<dbReference type="AlphaFoldDB" id="A0A090WG76"/>
<dbReference type="InterPro" id="IPR001387">
    <property type="entry name" value="Cro/C1-type_HTH"/>
</dbReference>
<proteinExistence type="predicted"/>
<dbReference type="PANTHER" id="PTHR46797">
    <property type="entry name" value="HTH-TYPE TRANSCRIPTIONAL REGULATOR"/>
    <property type="match status" value="1"/>
</dbReference>
<dbReference type="SMART" id="SM00530">
    <property type="entry name" value="HTH_XRE"/>
    <property type="match status" value="1"/>
</dbReference>
<gene>
    <name evidence="8" type="ORF">JCM19275_409</name>
</gene>
<dbReference type="Proteomes" id="UP000029647">
    <property type="component" value="Unassembled WGS sequence"/>
</dbReference>
<evidence type="ECO:0000256" key="3">
    <source>
        <dbReference type="ARBA" id="ARBA00022989"/>
    </source>
</evidence>
<organism evidence="8 9">
    <name type="scientific">Nonlabens ulvanivorans</name>
    <name type="common">Persicivirga ulvanivorans</name>
    <dbReference type="NCBI Taxonomy" id="906888"/>
    <lineage>
        <taxon>Bacteria</taxon>
        <taxon>Pseudomonadati</taxon>
        <taxon>Bacteroidota</taxon>
        <taxon>Flavobacteriia</taxon>
        <taxon>Flavobacteriales</taxon>
        <taxon>Flavobacteriaceae</taxon>
        <taxon>Nonlabens</taxon>
    </lineage>
</organism>
<protein>
    <recommendedName>
        <fullName evidence="7">HTH cro/C1-type domain-containing protein</fullName>
    </recommendedName>
</protein>
<sequence length="190" mass="21567">MNPVGTKIKEIRLKKGMSQEELATESQVSLRTIQRIENNENEPRGKTLQLICETLDINIEELLDYGKHEDHQFLGLFHLSIILGTLFGVGSILIPLILWMTKKDKINGLQRIGARTLNFQIWWLIFMIIIPAIGFVLIFNQGVPGIKVMTSIMLIPIVMMIINAILAIAFAILNFRGKQITYPSIIPMIK</sequence>
<dbReference type="GO" id="GO:0005829">
    <property type="term" value="C:cytosol"/>
    <property type="evidence" value="ECO:0007669"/>
    <property type="project" value="TreeGrafter"/>
</dbReference>
<keyword evidence="4" id="KW-0238">DNA-binding</keyword>
<dbReference type="InterPro" id="IPR010982">
    <property type="entry name" value="Lambda_DNA-bd_dom_sf"/>
</dbReference>
<dbReference type="EMBL" id="BBNT01000004">
    <property type="protein sequence ID" value="GAL75248.1"/>
    <property type="molecule type" value="Genomic_DNA"/>
</dbReference>
<feature type="domain" description="HTH cro/C1-type" evidence="7">
    <location>
        <begin position="8"/>
        <end position="62"/>
    </location>
</feature>
<feature type="transmembrane region" description="Helical" evidence="6">
    <location>
        <begin position="121"/>
        <end position="139"/>
    </location>
</feature>
<dbReference type="Gene3D" id="1.10.260.40">
    <property type="entry name" value="lambda repressor-like DNA-binding domains"/>
    <property type="match status" value="1"/>
</dbReference>
<reference evidence="8 9" key="1">
    <citation type="journal article" date="2014" name="Genome Announc.">
        <title>Draft Genome Sequences of Marine Flavobacterium Nonlabens Strains NR17, NR24, NR27, NR32, NR33, and Ara13.</title>
        <authorList>
            <person name="Nakanishi M."/>
            <person name="Meirelles P."/>
            <person name="Suzuki R."/>
            <person name="Takatani N."/>
            <person name="Mino S."/>
            <person name="Suda W."/>
            <person name="Oshima K."/>
            <person name="Hattori M."/>
            <person name="Ohkuma M."/>
            <person name="Hosokawa M."/>
            <person name="Miyashita K."/>
            <person name="Thompson F.L."/>
            <person name="Niwa A."/>
            <person name="Sawabe T."/>
            <person name="Sawabe T."/>
        </authorList>
    </citation>
    <scope>NUCLEOTIDE SEQUENCE [LARGE SCALE GENOMIC DNA]</scope>
    <source>
        <strain evidence="9">JCM19275</strain>
    </source>
</reference>
<dbReference type="Pfam" id="PF09685">
    <property type="entry name" value="MamF_MmsF"/>
    <property type="match status" value="1"/>
</dbReference>
<comment type="subcellular location">
    <subcellularLocation>
        <location evidence="1">Membrane</location>
        <topology evidence="1">Multi-pass membrane protein</topology>
    </subcellularLocation>
</comment>
<evidence type="ECO:0000256" key="5">
    <source>
        <dbReference type="ARBA" id="ARBA00023136"/>
    </source>
</evidence>
<dbReference type="InterPro" id="IPR050807">
    <property type="entry name" value="TransReg_Diox_bact_type"/>
</dbReference>
<dbReference type="SUPFAM" id="SSF47413">
    <property type="entry name" value="lambda repressor-like DNA-binding domains"/>
    <property type="match status" value="1"/>
</dbReference>
<evidence type="ECO:0000256" key="1">
    <source>
        <dbReference type="ARBA" id="ARBA00004141"/>
    </source>
</evidence>
<accession>A0A090WG76</accession>
<name>A0A090WG76_NONUL</name>
<keyword evidence="2 6" id="KW-0812">Transmembrane</keyword>
<evidence type="ECO:0000313" key="8">
    <source>
        <dbReference type="EMBL" id="GAL75248.1"/>
    </source>
</evidence>
<dbReference type="PANTHER" id="PTHR46797:SF1">
    <property type="entry name" value="METHYLPHOSPHONATE SYNTHASE"/>
    <property type="match status" value="1"/>
</dbReference>
<keyword evidence="5 6" id="KW-0472">Membrane</keyword>
<evidence type="ECO:0000256" key="6">
    <source>
        <dbReference type="SAM" id="Phobius"/>
    </source>
</evidence>
<comment type="caution">
    <text evidence="8">The sequence shown here is derived from an EMBL/GenBank/DDBJ whole genome shotgun (WGS) entry which is preliminary data.</text>
</comment>